<dbReference type="Proteomes" id="UP000031914">
    <property type="component" value="Chromosome"/>
</dbReference>
<reference evidence="1 2" key="1">
    <citation type="journal article" date="2015" name="Genome Announc.">
        <title>Thirty-Two Complete Genome Assemblies of Nine Yersinia Species, Including Y. pestis, Y. pseudotuberculosis, and Y. enterocolitica.</title>
        <authorList>
            <person name="Johnson S.L."/>
            <person name="Daligault H.E."/>
            <person name="Davenport K.W."/>
            <person name="Jaissle J."/>
            <person name="Frey K.G."/>
            <person name="Ladner J.T."/>
            <person name="Broomall S.M."/>
            <person name="Bishop-Lilly K.A."/>
            <person name="Bruce D.C."/>
            <person name="Coyne S.R."/>
            <person name="Gibbons H.S."/>
            <person name="Lo C.C."/>
            <person name="Munk A.C."/>
            <person name="Rosenzweig C.N."/>
            <person name="Koroleva G.I."/>
            <person name="Palacios G.F."/>
            <person name="Redden C.L."/>
            <person name="Xu Y."/>
            <person name="Minogue T.D."/>
            <person name="Chain P.S."/>
        </authorList>
    </citation>
    <scope>NUCLEOTIDE SEQUENCE [LARGE SCALE GENOMIC DNA]</scope>
    <source>
        <strain evidence="1 2">YRA</strain>
    </source>
</reference>
<accession>A0ABM5S9I6</accession>
<dbReference type="GeneID" id="45567790"/>
<organism evidence="1 2">
    <name type="scientific">Yersinia rohdei</name>
    <dbReference type="NCBI Taxonomy" id="29485"/>
    <lineage>
        <taxon>Bacteria</taxon>
        <taxon>Pseudomonadati</taxon>
        <taxon>Pseudomonadota</taxon>
        <taxon>Gammaproteobacteria</taxon>
        <taxon>Enterobacterales</taxon>
        <taxon>Yersiniaceae</taxon>
        <taxon>Yersinia</taxon>
    </lineage>
</organism>
<sequence length="70" mass="7782">MLRNMLFNNGFTESILKGEQVLNTLKLPDMHQNPCGRVLVSQARVENYPLITAASKIIDSASGYVTMINN</sequence>
<evidence type="ECO:0000313" key="1">
    <source>
        <dbReference type="EMBL" id="AJJ09908.1"/>
    </source>
</evidence>
<name>A0ABM5S9I6_YERRO</name>
<evidence type="ECO:0000313" key="2">
    <source>
        <dbReference type="Proteomes" id="UP000031914"/>
    </source>
</evidence>
<proteinExistence type="predicted"/>
<protein>
    <submittedName>
        <fullName evidence="1">Uncharacterized protein</fullName>
    </submittedName>
</protein>
<dbReference type="EMBL" id="CP009787">
    <property type="protein sequence ID" value="AJJ09908.1"/>
    <property type="molecule type" value="Genomic_DNA"/>
</dbReference>
<dbReference type="RefSeq" id="WP_004713838.1">
    <property type="nucleotide sequence ID" value="NZ_CP009787.1"/>
</dbReference>
<gene>
    <name evidence="1" type="ORF">CH64_2507</name>
</gene>
<keyword evidence="2" id="KW-1185">Reference proteome</keyword>